<comment type="caution">
    <text evidence="1">The sequence shown here is derived from an EMBL/GenBank/DDBJ whole genome shotgun (WGS) entry which is preliminary data.</text>
</comment>
<dbReference type="Gene3D" id="3.40.50.150">
    <property type="entry name" value="Vaccinia Virus protein VP39"/>
    <property type="match status" value="1"/>
</dbReference>
<dbReference type="Pfam" id="PF04445">
    <property type="entry name" value="SAM_MT"/>
    <property type="match status" value="1"/>
</dbReference>
<evidence type="ECO:0008006" key="3">
    <source>
        <dbReference type="Google" id="ProtNLM"/>
    </source>
</evidence>
<dbReference type="InterPro" id="IPR007536">
    <property type="entry name" value="16SrRNA_methylTrfase_J"/>
</dbReference>
<dbReference type="STRING" id="1220589.CD32_20840"/>
<dbReference type="PANTHER" id="PTHR36112">
    <property type="entry name" value="RIBOSOMAL RNA SMALL SUBUNIT METHYLTRANSFERASE J"/>
    <property type="match status" value="1"/>
</dbReference>
<evidence type="ECO:0000313" key="1">
    <source>
        <dbReference type="EMBL" id="KGR81781.1"/>
    </source>
</evidence>
<evidence type="ECO:0000313" key="2">
    <source>
        <dbReference type="Proteomes" id="UP000030437"/>
    </source>
</evidence>
<dbReference type="eggNOG" id="COG4123">
    <property type="taxonomic scope" value="Bacteria"/>
</dbReference>
<dbReference type="AlphaFoldDB" id="A0A0A3IAM1"/>
<dbReference type="Proteomes" id="UP000030437">
    <property type="component" value="Unassembled WGS sequence"/>
</dbReference>
<keyword evidence="2" id="KW-1185">Reference proteome</keyword>
<name>A0A0A3IAM1_9BACI</name>
<dbReference type="OrthoDB" id="1653798at2"/>
<dbReference type="SUPFAM" id="SSF53335">
    <property type="entry name" value="S-adenosyl-L-methionine-dependent methyltransferases"/>
    <property type="match status" value="1"/>
</dbReference>
<dbReference type="GO" id="GO:0008990">
    <property type="term" value="F:rRNA (guanine-N2-)-methyltransferase activity"/>
    <property type="evidence" value="ECO:0007669"/>
    <property type="project" value="InterPro"/>
</dbReference>
<organism evidence="1 2">
    <name type="scientific">Lysinibacillus odysseyi 34hs-1 = NBRC 100172</name>
    <dbReference type="NCBI Taxonomy" id="1220589"/>
    <lineage>
        <taxon>Bacteria</taxon>
        <taxon>Bacillati</taxon>
        <taxon>Bacillota</taxon>
        <taxon>Bacilli</taxon>
        <taxon>Bacillales</taxon>
        <taxon>Bacillaceae</taxon>
        <taxon>Lysinibacillus</taxon>
    </lineage>
</organism>
<dbReference type="RefSeq" id="WP_036158645.1">
    <property type="nucleotide sequence ID" value="NZ_AVCX01000001.1"/>
</dbReference>
<dbReference type="PANTHER" id="PTHR36112:SF1">
    <property type="entry name" value="RIBOSOMAL RNA SMALL SUBUNIT METHYLTRANSFERASE J"/>
    <property type="match status" value="1"/>
</dbReference>
<dbReference type="InterPro" id="IPR029063">
    <property type="entry name" value="SAM-dependent_MTases_sf"/>
</dbReference>
<gene>
    <name evidence="1" type="ORF">CD32_20840</name>
</gene>
<proteinExistence type="predicted"/>
<accession>A0A0A3IAM1</accession>
<protein>
    <recommendedName>
        <fullName evidence="3">SAM-dependent methyltransferase</fullName>
    </recommendedName>
</protein>
<reference evidence="1 2" key="1">
    <citation type="submission" date="2014-02" db="EMBL/GenBank/DDBJ databases">
        <title>Draft genome sequence of Lysinibacillus odysseyi NBRC 100172.</title>
        <authorList>
            <person name="Zhang F."/>
            <person name="Wang G."/>
            <person name="Zhang L."/>
        </authorList>
    </citation>
    <scope>NUCLEOTIDE SEQUENCE [LARGE SCALE GENOMIC DNA]</scope>
    <source>
        <strain evidence="1 2">NBRC 100172</strain>
    </source>
</reference>
<dbReference type="EMBL" id="JPVP01000060">
    <property type="protein sequence ID" value="KGR81781.1"/>
    <property type="molecule type" value="Genomic_DNA"/>
</dbReference>
<sequence>MCGITIVTTAGRPDEYSERLAQDACEALNLQFVPRKKRSVAKMSKEYDANVIVAGKERYEYYPKGAAAPFFFHPNSAAFRLKRVDRGEMDPMIAACELMPGDSFLDCTLGIGSDSLVAAFAAGQKGKVVGIEANRNVAFIVERGMQTYDTSELPLTACMRQIQVICSEAVTYLKSLPDHSFDIVYIDPMFEEVIEESNNFETLREAGEHLALTKEWVDEAVRVAKRRVVLKAHFRSGWFNEFGFQRDVRLTSKFHYGYIIKKKAI</sequence>